<keyword evidence="3" id="KW-1185">Reference proteome</keyword>
<name>A0AAD5KNC5_9CRUS</name>
<evidence type="ECO:0000313" key="2">
    <source>
        <dbReference type="EMBL" id="KAI9556452.1"/>
    </source>
</evidence>
<dbReference type="AlphaFoldDB" id="A0AAD5KNC5"/>
<dbReference type="Proteomes" id="UP000820818">
    <property type="component" value="Linkage Group LG6"/>
</dbReference>
<protein>
    <submittedName>
        <fullName evidence="2">Uncharacterized protein</fullName>
    </submittedName>
</protein>
<proteinExistence type="predicted"/>
<keyword evidence="1" id="KW-1133">Transmembrane helix</keyword>
<keyword evidence="1" id="KW-0472">Membrane</keyword>
<feature type="transmembrane region" description="Helical" evidence="1">
    <location>
        <begin position="84"/>
        <end position="104"/>
    </location>
</feature>
<keyword evidence="1" id="KW-0812">Transmembrane</keyword>
<comment type="caution">
    <text evidence="2">The sequence shown here is derived from an EMBL/GenBank/DDBJ whole genome shotgun (WGS) entry which is preliminary data.</text>
</comment>
<evidence type="ECO:0000256" key="1">
    <source>
        <dbReference type="SAM" id="Phobius"/>
    </source>
</evidence>
<dbReference type="EMBL" id="WJBH02000006">
    <property type="protein sequence ID" value="KAI9556452.1"/>
    <property type="molecule type" value="Genomic_DNA"/>
</dbReference>
<evidence type="ECO:0000313" key="3">
    <source>
        <dbReference type="Proteomes" id="UP000820818"/>
    </source>
</evidence>
<accession>A0AAD5KNC5</accession>
<feature type="transmembrane region" description="Helical" evidence="1">
    <location>
        <begin position="124"/>
        <end position="145"/>
    </location>
</feature>
<gene>
    <name evidence="2" type="ORF">GHT06_016240</name>
</gene>
<sequence>MMIMCIMMMNTAKSCEKKKVLGGGHQFFLVRIPFRHLQTNPINQWPLIIEAGRLQVQQPKTRICKQLSLSAYKKTKKKKRERRGWCSAFFFVSVVVVVPVFHKVTIPAQQVVKVVGNQTSTGSHARALFSCRCSLCLCIFSLLVAKNIREFQKISSPIFSAAAALCV</sequence>
<organism evidence="2 3">
    <name type="scientific">Daphnia sinensis</name>
    <dbReference type="NCBI Taxonomy" id="1820382"/>
    <lineage>
        <taxon>Eukaryota</taxon>
        <taxon>Metazoa</taxon>
        <taxon>Ecdysozoa</taxon>
        <taxon>Arthropoda</taxon>
        <taxon>Crustacea</taxon>
        <taxon>Branchiopoda</taxon>
        <taxon>Diplostraca</taxon>
        <taxon>Cladocera</taxon>
        <taxon>Anomopoda</taxon>
        <taxon>Daphniidae</taxon>
        <taxon>Daphnia</taxon>
        <taxon>Daphnia similis group</taxon>
    </lineage>
</organism>
<reference evidence="2 3" key="1">
    <citation type="submission" date="2022-05" db="EMBL/GenBank/DDBJ databases">
        <title>A multi-omics perspective on studying reproductive biology in Daphnia sinensis.</title>
        <authorList>
            <person name="Jia J."/>
        </authorList>
    </citation>
    <scope>NUCLEOTIDE SEQUENCE [LARGE SCALE GENOMIC DNA]</scope>
    <source>
        <strain evidence="2 3">WSL</strain>
    </source>
</reference>